<evidence type="ECO:0000313" key="6">
    <source>
        <dbReference type="EMBL" id="GAA5162922.1"/>
    </source>
</evidence>
<protein>
    <submittedName>
        <fullName evidence="6">DoxX family protein</fullName>
    </submittedName>
</protein>
<evidence type="ECO:0000256" key="3">
    <source>
        <dbReference type="ARBA" id="ARBA00022989"/>
    </source>
</evidence>
<evidence type="ECO:0000256" key="5">
    <source>
        <dbReference type="SAM" id="Phobius"/>
    </source>
</evidence>
<evidence type="ECO:0000256" key="1">
    <source>
        <dbReference type="ARBA" id="ARBA00004141"/>
    </source>
</evidence>
<gene>
    <name evidence="6" type="ORF">GCM10025770_14300</name>
</gene>
<keyword evidence="7" id="KW-1185">Reference proteome</keyword>
<evidence type="ECO:0000313" key="7">
    <source>
        <dbReference type="Proteomes" id="UP001500547"/>
    </source>
</evidence>
<keyword evidence="2 5" id="KW-0812">Transmembrane</keyword>
<keyword evidence="4 5" id="KW-0472">Membrane</keyword>
<feature type="transmembrane region" description="Helical" evidence="5">
    <location>
        <begin position="15"/>
        <end position="36"/>
    </location>
</feature>
<name>A0ABP9QJC8_9RHOO</name>
<accession>A0ABP9QJC8</accession>
<dbReference type="Proteomes" id="UP001500547">
    <property type="component" value="Unassembled WGS sequence"/>
</dbReference>
<dbReference type="EMBL" id="BAABLD010000007">
    <property type="protein sequence ID" value="GAA5162922.1"/>
    <property type="molecule type" value="Genomic_DNA"/>
</dbReference>
<dbReference type="InterPro" id="IPR032808">
    <property type="entry name" value="DoxX"/>
</dbReference>
<comment type="caution">
    <text evidence="6">The sequence shown here is derived from an EMBL/GenBank/DDBJ whole genome shotgun (WGS) entry which is preliminary data.</text>
</comment>
<sequence>MASNIQPTASKGMRFGLWFSQVLLALVYVPAGFMKLLSPVAQVATQIPWAADVPELFLRFIGLVDLSAGLGLLLPALTRIAPRLTVFAAYGSVALQVCAFFFHISRGEYFVLPMNLVLIALALFVAWGRTKKAPIAPRGAMAVAAS</sequence>
<proteinExistence type="predicted"/>
<feature type="transmembrane region" description="Helical" evidence="5">
    <location>
        <begin position="84"/>
        <end position="104"/>
    </location>
</feature>
<dbReference type="RefSeq" id="WP_345532195.1">
    <property type="nucleotide sequence ID" value="NZ_BAABLD010000007.1"/>
</dbReference>
<keyword evidence="3 5" id="KW-1133">Transmembrane helix</keyword>
<evidence type="ECO:0000256" key="4">
    <source>
        <dbReference type="ARBA" id="ARBA00023136"/>
    </source>
</evidence>
<reference evidence="7" key="1">
    <citation type="journal article" date="2019" name="Int. J. Syst. Evol. Microbiol.">
        <title>The Global Catalogue of Microorganisms (GCM) 10K type strain sequencing project: providing services to taxonomists for standard genome sequencing and annotation.</title>
        <authorList>
            <consortium name="The Broad Institute Genomics Platform"/>
            <consortium name="The Broad Institute Genome Sequencing Center for Infectious Disease"/>
            <person name="Wu L."/>
            <person name="Ma J."/>
        </authorList>
    </citation>
    <scope>NUCLEOTIDE SEQUENCE [LARGE SCALE GENOMIC DNA]</scope>
    <source>
        <strain evidence="7">JCM 18715</strain>
    </source>
</reference>
<comment type="subcellular location">
    <subcellularLocation>
        <location evidence="1">Membrane</location>
        <topology evidence="1">Multi-pass membrane protein</topology>
    </subcellularLocation>
</comment>
<feature type="transmembrane region" description="Helical" evidence="5">
    <location>
        <begin position="56"/>
        <end position="77"/>
    </location>
</feature>
<evidence type="ECO:0000256" key="2">
    <source>
        <dbReference type="ARBA" id="ARBA00022692"/>
    </source>
</evidence>
<dbReference type="Pfam" id="PF13564">
    <property type="entry name" value="DoxX_2"/>
    <property type="match status" value="1"/>
</dbReference>
<feature type="transmembrane region" description="Helical" evidence="5">
    <location>
        <begin position="110"/>
        <end position="128"/>
    </location>
</feature>
<organism evidence="6 7">
    <name type="scientific">Viridibacterium curvum</name>
    <dbReference type="NCBI Taxonomy" id="1101404"/>
    <lineage>
        <taxon>Bacteria</taxon>
        <taxon>Pseudomonadati</taxon>
        <taxon>Pseudomonadota</taxon>
        <taxon>Betaproteobacteria</taxon>
        <taxon>Rhodocyclales</taxon>
        <taxon>Rhodocyclaceae</taxon>
        <taxon>Viridibacterium</taxon>
    </lineage>
</organism>